<dbReference type="InterPro" id="IPR005178">
    <property type="entry name" value="Ostalpha/TMEM184C"/>
</dbReference>
<name>A0A383WIL8_TETOB</name>
<evidence type="ECO:0000256" key="1">
    <source>
        <dbReference type="ARBA" id="ARBA00004141"/>
    </source>
</evidence>
<evidence type="ECO:0000256" key="4">
    <source>
        <dbReference type="ARBA" id="ARBA00023136"/>
    </source>
</evidence>
<reference evidence="5 6" key="1">
    <citation type="submission" date="2016-10" db="EMBL/GenBank/DDBJ databases">
        <authorList>
            <person name="Cai Z."/>
        </authorList>
    </citation>
    <scope>NUCLEOTIDE SEQUENCE [LARGE SCALE GENOMIC DNA]</scope>
</reference>
<keyword evidence="3" id="KW-1133">Transmembrane helix</keyword>
<dbReference type="PANTHER" id="PTHR23423">
    <property type="entry name" value="ORGANIC SOLUTE TRANSPORTER-RELATED"/>
    <property type="match status" value="1"/>
</dbReference>
<evidence type="ECO:0000313" key="5">
    <source>
        <dbReference type="EMBL" id="SZX77317.1"/>
    </source>
</evidence>
<dbReference type="GO" id="GO:0016020">
    <property type="term" value="C:membrane"/>
    <property type="evidence" value="ECO:0007669"/>
    <property type="project" value="UniProtKB-SubCell"/>
</dbReference>
<dbReference type="AlphaFoldDB" id="A0A383WIL8"/>
<organism evidence="5 6">
    <name type="scientific">Tetradesmus obliquus</name>
    <name type="common">Green alga</name>
    <name type="synonym">Acutodesmus obliquus</name>
    <dbReference type="NCBI Taxonomy" id="3088"/>
    <lineage>
        <taxon>Eukaryota</taxon>
        <taxon>Viridiplantae</taxon>
        <taxon>Chlorophyta</taxon>
        <taxon>core chlorophytes</taxon>
        <taxon>Chlorophyceae</taxon>
        <taxon>CS clade</taxon>
        <taxon>Sphaeropleales</taxon>
        <taxon>Scenedesmaceae</taxon>
        <taxon>Tetradesmus</taxon>
    </lineage>
</organism>
<evidence type="ECO:0000256" key="3">
    <source>
        <dbReference type="ARBA" id="ARBA00022989"/>
    </source>
</evidence>
<keyword evidence="2" id="KW-0812">Transmembrane</keyword>
<gene>
    <name evidence="5" type="ORF">BQ4739_LOCUS17675</name>
</gene>
<accession>A0A383WIL8</accession>
<evidence type="ECO:0000256" key="2">
    <source>
        <dbReference type="ARBA" id="ARBA00022692"/>
    </source>
</evidence>
<protein>
    <submittedName>
        <fullName evidence="5">Uncharacterized protein</fullName>
    </submittedName>
</protein>
<dbReference type="OrthoDB" id="5348404at2759"/>
<dbReference type="Proteomes" id="UP000256970">
    <property type="component" value="Unassembled WGS sequence"/>
</dbReference>
<dbReference type="EMBL" id="FNXT01001281">
    <property type="protein sequence ID" value="SZX77317.1"/>
    <property type="molecule type" value="Genomic_DNA"/>
</dbReference>
<dbReference type="SMART" id="SM01417">
    <property type="entry name" value="Solute_trans_a"/>
    <property type="match status" value="1"/>
</dbReference>
<dbReference type="Pfam" id="PF03619">
    <property type="entry name" value="Solute_trans_a"/>
    <property type="match status" value="1"/>
</dbReference>
<evidence type="ECO:0000313" key="6">
    <source>
        <dbReference type="Proteomes" id="UP000256970"/>
    </source>
</evidence>
<dbReference type="STRING" id="3088.A0A383WIL8"/>
<keyword evidence="6" id="KW-1185">Reference proteome</keyword>
<sequence>MAWPFRRVFRVCWWLLCTATLCALPLTIWEFKNQGWSPHYQGWFIGGIFVILTTPIAVYEVAMHTEYYTRPRLQRHVIRILWMVPIYSLDAWLALRFKDARAYLDPVREIYEAYVIYNFYAYLMNYLEDELGLVDEHLAKKAPIGHIWPFNHCLAPWRMGQEYIWETKKGVTSYVIIRPLCTALALITSQFGAYSEGSWRPNNSYPYLAMATNLSQMWALYCLVMFYHAFKDELQPIRPLSKFLCIKAVVFLTFWQGLSLNILVAVGAIKVNEQFTTYTAADVAEGLQDFLICIEMFLAALAHAYAFPPRDYMDPNIPTKGFFTNVRYMFDLRDVVVDVQGVLEEHLQTTAETGKAALVKTAQGIAQTPGQIYQMLGGQAGSRTHNPLPTSDPDEDHMTGSLLASEHGPAAAVSGRGLHYRSSSSSELQLQQQQPAPT</sequence>
<keyword evidence="4" id="KW-0472">Membrane</keyword>
<proteinExistence type="predicted"/>
<comment type="subcellular location">
    <subcellularLocation>
        <location evidence="1">Membrane</location>
        <topology evidence="1">Multi-pass membrane protein</topology>
    </subcellularLocation>
</comment>